<dbReference type="InterPro" id="IPR029035">
    <property type="entry name" value="DHS-like_NAD/FAD-binding_dom"/>
</dbReference>
<name>A0AAV3YZA2_9GAST</name>
<dbReference type="InterPro" id="IPR003000">
    <property type="entry name" value="Sirtuin"/>
</dbReference>
<reference evidence="5 6" key="1">
    <citation type="journal article" date="2021" name="Elife">
        <title>Chloroplast acquisition without the gene transfer in kleptoplastic sea slugs, Plakobranchus ocellatus.</title>
        <authorList>
            <person name="Maeda T."/>
            <person name="Takahashi S."/>
            <person name="Yoshida T."/>
            <person name="Shimamura S."/>
            <person name="Takaki Y."/>
            <person name="Nagai Y."/>
            <person name="Toyoda A."/>
            <person name="Suzuki Y."/>
            <person name="Arimoto A."/>
            <person name="Ishii H."/>
            <person name="Satoh N."/>
            <person name="Nishiyama T."/>
            <person name="Hasebe M."/>
            <person name="Maruyama T."/>
            <person name="Minagawa J."/>
            <person name="Obokata J."/>
            <person name="Shigenobu S."/>
        </authorList>
    </citation>
    <scope>NUCLEOTIDE SEQUENCE [LARGE SCALE GENOMIC DNA]</scope>
</reference>
<dbReference type="InterPro" id="IPR050134">
    <property type="entry name" value="NAD-dep_sirtuin_deacylases"/>
</dbReference>
<dbReference type="GO" id="GO:0046872">
    <property type="term" value="F:metal ion binding"/>
    <property type="evidence" value="ECO:0007669"/>
    <property type="project" value="UniProtKB-KW"/>
</dbReference>
<sequence length="150" mass="16747">MGVIKFVISQNTDGLHRLSGISADQIAELHGNAFLEKCEHCETRFERSFACRMQRNAVPAKKCPQCRTDHRTGRVCSRPDCQGFLMNTIINFGDRLESDVLDRAEAQATMSDSVLARGSTLTVSPANTLVTMGQRPVRLMICNRHVVLLR</sequence>
<dbReference type="Gene3D" id="3.40.50.1220">
    <property type="entry name" value="TPP-binding domain"/>
    <property type="match status" value="1"/>
</dbReference>
<dbReference type="PROSITE" id="PS50305">
    <property type="entry name" value="SIRTUIN"/>
    <property type="match status" value="1"/>
</dbReference>
<keyword evidence="1" id="KW-0808">Transferase</keyword>
<comment type="caution">
    <text evidence="5">The sequence shown here is derived from an EMBL/GenBank/DDBJ whole genome shotgun (WGS) entry which is preliminary data.</text>
</comment>
<dbReference type="GO" id="GO:0070403">
    <property type="term" value="F:NAD+ binding"/>
    <property type="evidence" value="ECO:0007669"/>
    <property type="project" value="InterPro"/>
</dbReference>
<evidence type="ECO:0000256" key="2">
    <source>
        <dbReference type="ARBA" id="ARBA00023027"/>
    </source>
</evidence>
<evidence type="ECO:0000313" key="5">
    <source>
        <dbReference type="EMBL" id="GFN87656.1"/>
    </source>
</evidence>
<accession>A0AAV3YZA2</accession>
<dbReference type="PANTHER" id="PTHR11085:SF10">
    <property type="entry name" value="NAD-DEPENDENT PROTEIN DEACYLASE SIRTUIN-5, MITOCHONDRIAL-RELATED"/>
    <property type="match status" value="1"/>
</dbReference>
<evidence type="ECO:0000256" key="1">
    <source>
        <dbReference type="ARBA" id="ARBA00022679"/>
    </source>
</evidence>
<evidence type="ECO:0000259" key="4">
    <source>
        <dbReference type="PROSITE" id="PS50305"/>
    </source>
</evidence>
<organism evidence="5 6">
    <name type="scientific">Plakobranchus ocellatus</name>
    <dbReference type="NCBI Taxonomy" id="259542"/>
    <lineage>
        <taxon>Eukaryota</taxon>
        <taxon>Metazoa</taxon>
        <taxon>Spiralia</taxon>
        <taxon>Lophotrochozoa</taxon>
        <taxon>Mollusca</taxon>
        <taxon>Gastropoda</taxon>
        <taxon>Heterobranchia</taxon>
        <taxon>Euthyneura</taxon>
        <taxon>Panpulmonata</taxon>
        <taxon>Sacoglossa</taxon>
        <taxon>Placobranchoidea</taxon>
        <taxon>Plakobranchidae</taxon>
        <taxon>Plakobranchus</taxon>
    </lineage>
</organism>
<keyword evidence="2" id="KW-0520">NAD</keyword>
<dbReference type="Proteomes" id="UP000735302">
    <property type="component" value="Unassembled WGS sequence"/>
</dbReference>
<keyword evidence="6" id="KW-1185">Reference proteome</keyword>
<dbReference type="PANTHER" id="PTHR11085">
    <property type="entry name" value="NAD-DEPENDENT PROTEIN DEACYLASE SIRTUIN-5, MITOCHONDRIAL-RELATED"/>
    <property type="match status" value="1"/>
</dbReference>
<dbReference type="GO" id="GO:0017136">
    <property type="term" value="F:histone deacetylase activity, NAD-dependent"/>
    <property type="evidence" value="ECO:0007669"/>
    <property type="project" value="TreeGrafter"/>
</dbReference>
<gene>
    <name evidence="5" type="ORF">PoB_001416200</name>
</gene>
<dbReference type="AlphaFoldDB" id="A0AAV3YZA2"/>
<dbReference type="Gene3D" id="2.20.28.200">
    <property type="match status" value="1"/>
</dbReference>
<proteinExistence type="predicted"/>
<keyword evidence="3" id="KW-0862">Zinc</keyword>
<keyword evidence="3" id="KW-0479">Metal-binding</keyword>
<dbReference type="SUPFAM" id="SSF52467">
    <property type="entry name" value="DHS-like NAD/FAD-binding domain"/>
    <property type="match status" value="1"/>
</dbReference>
<feature type="binding site" evidence="3">
    <location>
        <position position="81"/>
    </location>
    <ligand>
        <name>Zn(2+)</name>
        <dbReference type="ChEBI" id="CHEBI:29105"/>
    </ligand>
</feature>
<evidence type="ECO:0000313" key="6">
    <source>
        <dbReference type="Proteomes" id="UP000735302"/>
    </source>
</evidence>
<protein>
    <submittedName>
        <fullName evidence="5">NAD-dependent protein deacetylase sirt6-like</fullName>
    </submittedName>
</protein>
<feature type="binding site" evidence="3">
    <location>
        <position position="38"/>
    </location>
    <ligand>
        <name>Zn(2+)</name>
        <dbReference type="ChEBI" id="CHEBI:29105"/>
    </ligand>
</feature>
<dbReference type="Pfam" id="PF02146">
    <property type="entry name" value="SIR2"/>
    <property type="match status" value="1"/>
</dbReference>
<feature type="binding site" evidence="3">
    <location>
        <position position="63"/>
    </location>
    <ligand>
        <name>Zn(2+)</name>
        <dbReference type="ChEBI" id="CHEBI:29105"/>
    </ligand>
</feature>
<evidence type="ECO:0000256" key="3">
    <source>
        <dbReference type="PROSITE-ProRule" id="PRU00236"/>
    </source>
</evidence>
<feature type="binding site" evidence="3">
    <location>
        <position position="41"/>
    </location>
    <ligand>
        <name>Zn(2+)</name>
        <dbReference type="ChEBI" id="CHEBI:29105"/>
    </ligand>
</feature>
<dbReference type="GO" id="GO:0005634">
    <property type="term" value="C:nucleus"/>
    <property type="evidence" value="ECO:0007669"/>
    <property type="project" value="TreeGrafter"/>
</dbReference>
<dbReference type="EMBL" id="BLXT01001776">
    <property type="protein sequence ID" value="GFN87656.1"/>
    <property type="molecule type" value="Genomic_DNA"/>
</dbReference>
<feature type="active site" description="Proton acceptor" evidence="3">
    <location>
        <position position="30"/>
    </location>
</feature>
<dbReference type="InterPro" id="IPR026590">
    <property type="entry name" value="Ssirtuin_cat_dom"/>
</dbReference>
<feature type="domain" description="Deacetylase sirtuin-type" evidence="4">
    <location>
        <begin position="1"/>
        <end position="150"/>
    </location>
</feature>